<dbReference type="Gene3D" id="1.10.220.20">
    <property type="match status" value="1"/>
</dbReference>
<dbReference type="STRING" id="425265.A8Q2Z9"/>
<feature type="region of interest" description="Disordered" evidence="1">
    <location>
        <begin position="300"/>
        <end position="409"/>
    </location>
</feature>
<sequence length="1685" mass="184148">MQGVREDAGVGLSQKRIVLRHINALTSAMRTSPRWAQSSNASNAILSSATTSPSALSLTRAAHLLAQSELYSKEKEDDDADDNTRTEPASVGLLGGFTVLRAQLRMVSGTYRKHMDRGEKSEWTALEAVTAFLERGFFRSSSIGLEQAVQDVAHAVSHCRFEPSDANKDEVVLLAILDLMYALVCGRVAYDSLDKNVFGESSHEHAAPRTRAGVPLIDMLGDEGVCELMETCLSMCCQTRLSTALRRTAERQMLGMIREIFSRLRNMPLEADEALNVSGRVQEPELATLTADRVGADAEDDRRIRMCMPDPKSRSIPAAGGGSDTDAASAERREPSAQEDGNEAVHTRKDAFQENEAVLADTSTPKDLAPVTDATNASATPEDSSTPQLADAKSSVDVMRSPPQPGSHEVIDEAPARQVVSEAPFGMPALKEILRVLISLLDPASVRHTMTMRLLGLSLLGALLDTHSADIARFPSLRALLEDSACRYLFQLANSEHAVLVANSLRVLTILFDELRTHLKMQQELLIEFFLQQLRPTVPWSAAPWSDDASKPEPPPQLTAFRSCAVGEMRELFVEALCSHLAVDDGEPDTFVMLWRNYDCDMTCSNVYDEVTQFLCRAIFAQPAAGPSPRTSFSGLQLVALDLLLSLIERMAARHENVLPDTEGSSLQSTLRARRERKSLLAAGAAAFNHKPKDGIAFLAEQNLLAHSGRERARSIAYFLKDSPLVDKRLLGDYISRAENVDVLAEFIDLFDFRECDVAEAMRALCEAFRLPGEAQQIARVTETFARKYFSTKPPGIRSEDAVYVLAYSIIMLNTDLHNPQVTRRMSTADYQRNLRGVNDGADFDQEYLASIYDGIRRREIVMPEEHAGQLGFDYSWKELLRRARAGNELCATHGVDLDADMFRHSWRPFVASIVHAFSTLQDEHLLQRVIAGCRQCAVLARAYDVSEVFDYMVQHLASATGLMNVDLAHDAAANASVEHEGAQVMVSPLSIAFGSQFKQQLAAVVLFTIAHSHGASLDRSWTSLLTCIESLLLNGLLPHSVASMYESRDVRVPIPLKGKSAAPPAAPSTSTGLLSTLSSYFLSPHGMAVEPMDVSAADMESTLCTLDCLASCKLDQMHEQVLTLPDASLDAYLVAVHTRLENARKGPEFSPLPVFWLEQLASVAGARASLLAKHGARAMDAHLSRLHQAPRVPPIELERAVVGAMRLVAAHVKWGTDAHSPLLAVLQALRGVPSSLHVYVAGAFLHGLDELVCMDQDDHRPRTHPDEPCLPLVTEDEWRSLLHLMASYARVKRARAARAALSLAIHMLPHASVVTYAVLVEMIRETLSSADRASWHGEDHTPRRTLTEKREISDWITSVHALSTPALEGLASVRTRIPALMKAAAASNEAAVSTAWPEFWLPLIAALAQPCVSVHRATRKAAVLHLQHVVLAPDMLTDVEPAQVAPHLDAMFGNILLPLLETLVAPETARADSLGPESNPGITLAETRTLVCLLVNRAWVRDVGVLMEGVPNDVEKPAAARVLRLWMGVVQSTIKILQMAPKQQPQTEAIDEQLKNMILVMHTAGHLVDGPPGSLRRALWVETWRRVDSVRPALRPMLKESVVRAPASQQTPSSHVSASAAVPTTTTPVADTAPAPSSSSSLTASTAPHAMPTMPTMPRMPSMPPMPPMPTVSRMSPSQPRSPQ</sequence>
<dbReference type="PANTHER" id="PTHR10663:SF388">
    <property type="entry name" value="GOLGI-SPECIFIC BREFELDIN A-RESISTANCE GUANINE NUCLEOTIDE EXCHANGE FACTOR 1"/>
    <property type="match status" value="1"/>
</dbReference>
<proteinExistence type="predicted"/>
<dbReference type="FunCoup" id="A8Q2Z9">
    <property type="interactions" value="492"/>
</dbReference>
<dbReference type="Pfam" id="PF12783">
    <property type="entry name" value="Sec7-like_HUS"/>
    <property type="match status" value="1"/>
</dbReference>
<organism evidence="3 4">
    <name type="scientific">Malassezia globosa (strain ATCC MYA-4612 / CBS 7966)</name>
    <name type="common">Dandruff-associated fungus</name>
    <dbReference type="NCBI Taxonomy" id="425265"/>
    <lineage>
        <taxon>Eukaryota</taxon>
        <taxon>Fungi</taxon>
        <taxon>Dikarya</taxon>
        <taxon>Basidiomycota</taxon>
        <taxon>Ustilaginomycotina</taxon>
        <taxon>Malasseziomycetes</taxon>
        <taxon>Malasseziales</taxon>
        <taxon>Malasseziaceae</taxon>
        <taxon>Malassezia</taxon>
    </lineage>
</organism>
<dbReference type="Proteomes" id="UP000008837">
    <property type="component" value="Unassembled WGS sequence"/>
</dbReference>
<dbReference type="PANTHER" id="PTHR10663">
    <property type="entry name" value="GUANYL-NUCLEOTIDE EXCHANGE FACTOR"/>
    <property type="match status" value="1"/>
</dbReference>
<name>A8Q2Z9_MALGO</name>
<feature type="compositionally biased region" description="Pro residues" evidence="1">
    <location>
        <begin position="1662"/>
        <end position="1671"/>
    </location>
</feature>
<dbReference type="InterPro" id="IPR056604">
    <property type="entry name" value="GBF1-like_TPR"/>
</dbReference>
<dbReference type="GO" id="GO:0032012">
    <property type="term" value="P:regulation of ARF protein signal transduction"/>
    <property type="evidence" value="ECO:0007669"/>
    <property type="project" value="InterPro"/>
</dbReference>
<accession>A8Q2Z9</accession>
<dbReference type="GO" id="GO:0016192">
    <property type="term" value="P:vesicle-mediated transport"/>
    <property type="evidence" value="ECO:0007669"/>
    <property type="project" value="UniProtKB-ARBA"/>
</dbReference>
<dbReference type="Pfam" id="PF01369">
    <property type="entry name" value="Sec7"/>
    <property type="match status" value="1"/>
</dbReference>
<evidence type="ECO:0000313" key="3">
    <source>
        <dbReference type="EMBL" id="EDP43269.1"/>
    </source>
</evidence>
<keyword evidence="4" id="KW-1185">Reference proteome</keyword>
<evidence type="ECO:0000256" key="1">
    <source>
        <dbReference type="SAM" id="MobiDB-lite"/>
    </source>
</evidence>
<dbReference type="InterPro" id="IPR032691">
    <property type="entry name" value="Mon2/Sec7/BIG1-like_HUS"/>
</dbReference>
<reference evidence="3 4" key="1">
    <citation type="journal article" date="2007" name="Proc. Natl. Acad. Sci. U.S.A.">
        <title>Dandruff-associated Malassezia genomes reveal convergent and divergent virulence traits shared with plant and human fungal pathogens.</title>
        <authorList>
            <person name="Xu J."/>
            <person name="Saunders C.W."/>
            <person name="Hu P."/>
            <person name="Grant R.A."/>
            <person name="Boekhout T."/>
            <person name="Kuramae E.E."/>
            <person name="Kronstad J.W."/>
            <person name="Deangelis Y.M."/>
            <person name="Reeder N.L."/>
            <person name="Johnstone K.R."/>
            <person name="Leland M."/>
            <person name="Fieno A.M."/>
            <person name="Begley W.M."/>
            <person name="Sun Y."/>
            <person name="Lacey M.P."/>
            <person name="Chaudhary T."/>
            <person name="Keough T."/>
            <person name="Chu L."/>
            <person name="Sears R."/>
            <person name="Yuan B."/>
            <person name="Dawson T.L.Jr."/>
        </authorList>
    </citation>
    <scope>NUCLEOTIDE SEQUENCE [LARGE SCALE GENOMIC DNA]</scope>
    <source>
        <strain evidence="4">ATCC MYA-4612 / CBS 7966</strain>
    </source>
</reference>
<protein>
    <recommendedName>
        <fullName evidence="2">SEC7 domain-containing protein</fullName>
    </recommendedName>
</protein>
<dbReference type="KEGG" id="mgl:MGL_2279"/>
<dbReference type="VEuPathDB" id="FungiDB:MGL_2279"/>
<dbReference type="InterPro" id="IPR035999">
    <property type="entry name" value="Sec7_dom_sf"/>
</dbReference>
<dbReference type="GO" id="GO:0005085">
    <property type="term" value="F:guanyl-nucleotide exchange factor activity"/>
    <property type="evidence" value="ECO:0007669"/>
    <property type="project" value="InterPro"/>
</dbReference>
<dbReference type="PROSITE" id="PS50190">
    <property type="entry name" value="SEC7"/>
    <property type="match status" value="1"/>
</dbReference>
<dbReference type="InterPro" id="IPR000904">
    <property type="entry name" value="Sec7_dom"/>
</dbReference>
<feature type="compositionally biased region" description="Polar residues" evidence="1">
    <location>
        <begin position="373"/>
        <end position="388"/>
    </location>
</feature>
<feature type="region of interest" description="Disordered" evidence="1">
    <location>
        <begin position="1605"/>
        <end position="1685"/>
    </location>
</feature>
<dbReference type="Pfam" id="PF23325">
    <property type="entry name" value="TPR_28"/>
    <property type="match status" value="1"/>
</dbReference>
<evidence type="ECO:0000313" key="4">
    <source>
        <dbReference type="Proteomes" id="UP000008837"/>
    </source>
</evidence>
<dbReference type="EMBL" id="AAYY01000008">
    <property type="protein sequence ID" value="EDP43269.1"/>
    <property type="molecule type" value="Genomic_DNA"/>
</dbReference>
<evidence type="ECO:0000259" key="2">
    <source>
        <dbReference type="PROSITE" id="PS50190"/>
    </source>
</evidence>
<dbReference type="OMA" id="CRDIRHH"/>
<feature type="compositionally biased region" description="Low complexity" evidence="1">
    <location>
        <begin position="1612"/>
        <end position="1661"/>
    </location>
</feature>
<dbReference type="InParanoid" id="A8Q2Z9"/>
<dbReference type="GeneID" id="5854790"/>
<comment type="caution">
    <text evidence="3">The sequence shown here is derived from an EMBL/GenBank/DDBJ whole genome shotgun (WGS) entry which is preliminary data.</text>
</comment>
<dbReference type="SUPFAM" id="SSF48425">
    <property type="entry name" value="Sec7 domain"/>
    <property type="match status" value="1"/>
</dbReference>
<dbReference type="FunFam" id="1.10.1000.11:FF:000002">
    <property type="entry name" value="Cytohesin 1"/>
    <property type="match status" value="1"/>
</dbReference>
<dbReference type="OrthoDB" id="10258608at2759"/>
<feature type="compositionally biased region" description="Low complexity" evidence="1">
    <location>
        <begin position="1672"/>
        <end position="1685"/>
    </location>
</feature>
<feature type="domain" description="SEC7" evidence="2">
    <location>
        <begin position="670"/>
        <end position="859"/>
    </location>
</feature>
<dbReference type="InterPro" id="IPR023394">
    <property type="entry name" value="Sec7_C_sf"/>
</dbReference>
<dbReference type="Gene3D" id="1.10.1000.11">
    <property type="entry name" value="Arf Nucleotide-binding Site Opener,domain 2"/>
    <property type="match status" value="1"/>
</dbReference>
<gene>
    <name evidence="3" type="ORF">MGL_2279</name>
</gene>
<feature type="compositionally biased region" description="Basic and acidic residues" evidence="1">
    <location>
        <begin position="343"/>
        <end position="352"/>
    </location>
</feature>
<dbReference type="CDD" id="cd00171">
    <property type="entry name" value="Sec7"/>
    <property type="match status" value="1"/>
</dbReference>
<dbReference type="SMART" id="SM00222">
    <property type="entry name" value="Sec7"/>
    <property type="match status" value="1"/>
</dbReference>
<dbReference type="GO" id="GO:0005794">
    <property type="term" value="C:Golgi apparatus"/>
    <property type="evidence" value="ECO:0007669"/>
    <property type="project" value="UniProtKB-ARBA"/>
</dbReference>
<dbReference type="RefSeq" id="XP_001730483.1">
    <property type="nucleotide sequence ID" value="XM_001730431.1"/>
</dbReference>